<comment type="similarity">
    <text evidence="5">Belongs to the PTH family.</text>
</comment>
<evidence type="ECO:0000256" key="3">
    <source>
        <dbReference type="ARBA" id="ARBA00022801"/>
    </source>
</evidence>
<evidence type="ECO:0000256" key="1">
    <source>
        <dbReference type="ARBA" id="ARBA00013260"/>
    </source>
</evidence>
<dbReference type="InterPro" id="IPR036416">
    <property type="entry name" value="Pept_tRNA_hydro_sf"/>
</dbReference>
<organism evidence="7 8">
    <name type="scientific">Tistrella mobilis</name>
    <dbReference type="NCBI Taxonomy" id="171437"/>
    <lineage>
        <taxon>Bacteria</taxon>
        <taxon>Pseudomonadati</taxon>
        <taxon>Pseudomonadota</taxon>
        <taxon>Alphaproteobacteria</taxon>
        <taxon>Geminicoccales</taxon>
        <taxon>Geminicoccaceae</taxon>
        <taxon>Tistrella</taxon>
    </lineage>
</organism>
<feature type="non-terminal residue" evidence="7">
    <location>
        <position position="40"/>
    </location>
</feature>
<evidence type="ECO:0000256" key="5">
    <source>
        <dbReference type="ARBA" id="ARBA00038063"/>
    </source>
</evidence>
<name>A0A3B9IS57_9PROT</name>
<evidence type="ECO:0000256" key="2">
    <source>
        <dbReference type="ARBA" id="ARBA00022555"/>
    </source>
</evidence>
<dbReference type="EC" id="3.1.1.29" evidence="1"/>
<dbReference type="PANTHER" id="PTHR17224">
    <property type="entry name" value="PEPTIDYL-TRNA HYDROLASE"/>
    <property type="match status" value="1"/>
</dbReference>
<dbReference type="InterPro" id="IPR018171">
    <property type="entry name" value="Pept_tRNA_hydro_CS"/>
</dbReference>
<evidence type="ECO:0000313" key="8">
    <source>
        <dbReference type="Proteomes" id="UP000257706"/>
    </source>
</evidence>
<dbReference type="SUPFAM" id="SSF53178">
    <property type="entry name" value="Peptidyl-tRNA hydrolase-like"/>
    <property type="match status" value="1"/>
</dbReference>
<dbReference type="Gene3D" id="3.40.50.1470">
    <property type="entry name" value="Peptidyl-tRNA hydrolase"/>
    <property type="match status" value="1"/>
</dbReference>
<comment type="caution">
    <text evidence="7">The sequence shown here is derived from an EMBL/GenBank/DDBJ whole genome shotgun (WGS) entry which is preliminary data.</text>
</comment>
<keyword evidence="3 7" id="KW-0378">Hydrolase</keyword>
<dbReference type="PROSITE" id="PS01195">
    <property type="entry name" value="PEPT_TRNA_HYDROL_1"/>
    <property type="match status" value="1"/>
</dbReference>
<accession>A0A3B9IS57</accession>
<sequence>MWLLVGLGNPGPEYAGNRHNIGFMAADAIAEKNGFSPWSK</sequence>
<dbReference type="EMBL" id="DMAI01000408">
    <property type="protein sequence ID" value="HAE50684.1"/>
    <property type="molecule type" value="Genomic_DNA"/>
</dbReference>
<evidence type="ECO:0000256" key="6">
    <source>
        <dbReference type="ARBA" id="ARBA00050038"/>
    </source>
</evidence>
<dbReference type="InterPro" id="IPR001328">
    <property type="entry name" value="Pept_tRNA_hydro"/>
</dbReference>
<dbReference type="GO" id="GO:0004045">
    <property type="term" value="F:peptidyl-tRNA hydrolase activity"/>
    <property type="evidence" value="ECO:0007669"/>
    <property type="project" value="UniProtKB-EC"/>
</dbReference>
<dbReference type="Pfam" id="PF01195">
    <property type="entry name" value="Pept_tRNA_hydro"/>
    <property type="match status" value="1"/>
</dbReference>
<dbReference type="AlphaFoldDB" id="A0A3B9IS57"/>
<keyword evidence="4" id="KW-0694">RNA-binding</keyword>
<dbReference type="Proteomes" id="UP000257706">
    <property type="component" value="Unassembled WGS sequence"/>
</dbReference>
<evidence type="ECO:0000313" key="7">
    <source>
        <dbReference type="EMBL" id="HAE50684.1"/>
    </source>
</evidence>
<keyword evidence="2" id="KW-0820">tRNA-binding</keyword>
<protein>
    <recommendedName>
        <fullName evidence="6">Peptidyl-tRNA hydrolase</fullName>
        <ecNumber evidence="1">3.1.1.29</ecNumber>
    </recommendedName>
</protein>
<dbReference type="PANTHER" id="PTHR17224:SF1">
    <property type="entry name" value="PEPTIDYL-TRNA HYDROLASE"/>
    <property type="match status" value="1"/>
</dbReference>
<gene>
    <name evidence="7" type="ORF">DCK97_25040</name>
</gene>
<evidence type="ECO:0000256" key="4">
    <source>
        <dbReference type="ARBA" id="ARBA00022884"/>
    </source>
</evidence>
<proteinExistence type="inferred from homology"/>
<reference evidence="7 8" key="1">
    <citation type="journal article" date="2018" name="Nat. Biotechnol.">
        <title>A standardized bacterial taxonomy based on genome phylogeny substantially revises the tree of life.</title>
        <authorList>
            <person name="Parks D.H."/>
            <person name="Chuvochina M."/>
            <person name="Waite D.W."/>
            <person name="Rinke C."/>
            <person name="Skarshewski A."/>
            <person name="Chaumeil P.A."/>
            <person name="Hugenholtz P."/>
        </authorList>
    </citation>
    <scope>NUCLEOTIDE SEQUENCE [LARGE SCALE GENOMIC DNA]</scope>
    <source>
        <strain evidence="7">UBA8739</strain>
    </source>
</reference>
<dbReference type="GO" id="GO:0000049">
    <property type="term" value="F:tRNA binding"/>
    <property type="evidence" value="ECO:0007669"/>
    <property type="project" value="UniProtKB-KW"/>
</dbReference>